<organism evidence="1 2">
    <name type="scientific">Spirosoma soli</name>
    <dbReference type="NCBI Taxonomy" id="1770529"/>
    <lineage>
        <taxon>Bacteria</taxon>
        <taxon>Pseudomonadati</taxon>
        <taxon>Bacteroidota</taxon>
        <taxon>Cytophagia</taxon>
        <taxon>Cytophagales</taxon>
        <taxon>Cytophagaceae</taxon>
        <taxon>Spirosoma</taxon>
    </lineage>
</organism>
<protein>
    <submittedName>
        <fullName evidence="1">Gluconate 2-dehydrogenase subunit 3 family protein</fullName>
        <ecNumber evidence="1">1.-.-.-</ecNumber>
    </submittedName>
</protein>
<keyword evidence="1" id="KW-0560">Oxidoreductase</keyword>
<comment type="caution">
    <text evidence="1">The sequence shown here is derived from an EMBL/GenBank/DDBJ whole genome shotgun (WGS) entry which is preliminary data.</text>
</comment>
<evidence type="ECO:0000313" key="1">
    <source>
        <dbReference type="EMBL" id="MFD2574008.1"/>
    </source>
</evidence>
<dbReference type="Proteomes" id="UP001597469">
    <property type="component" value="Unassembled WGS sequence"/>
</dbReference>
<evidence type="ECO:0000313" key="2">
    <source>
        <dbReference type="Proteomes" id="UP001597469"/>
    </source>
</evidence>
<accession>A0ABW5MAC8</accession>
<dbReference type="EC" id="1.-.-.-" evidence="1"/>
<dbReference type="EMBL" id="JBHULN010000023">
    <property type="protein sequence ID" value="MFD2574008.1"/>
    <property type="molecule type" value="Genomic_DNA"/>
</dbReference>
<keyword evidence="2" id="KW-1185">Reference proteome</keyword>
<gene>
    <name evidence="1" type="ORF">ACFSUS_25455</name>
</gene>
<dbReference type="GO" id="GO:0016491">
    <property type="term" value="F:oxidoreductase activity"/>
    <property type="evidence" value="ECO:0007669"/>
    <property type="project" value="UniProtKB-KW"/>
</dbReference>
<dbReference type="Pfam" id="PF13618">
    <property type="entry name" value="Gluconate_2-dh3"/>
    <property type="match status" value="1"/>
</dbReference>
<proteinExistence type="predicted"/>
<reference evidence="2" key="1">
    <citation type="journal article" date="2019" name="Int. J. Syst. Evol. Microbiol.">
        <title>The Global Catalogue of Microorganisms (GCM) 10K type strain sequencing project: providing services to taxonomists for standard genome sequencing and annotation.</title>
        <authorList>
            <consortium name="The Broad Institute Genomics Platform"/>
            <consortium name="The Broad Institute Genome Sequencing Center for Infectious Disease"/>
            <person name="Wu L."/>
            <person name="Ma J."/>
        </authorList>
    </citation>
    <scope>NUCLEOTIDE SEQUENCE [LARGE SCALE GENOMIC DNA]</scope>
    <source>
        <strain evidence="2">KCTC 42805</strain>
    </source>
</reference>
<sequence length="197" mass="22435">MAQYPAGTVRALLKTDQVTDATRRILIKRLDATPCTNPTFFTATEFTLLQAVCDRLIPQTDRPEYIDIAGGIDERLSENKTNGWRYDTMPSDHEAYQLGLKGIDESAQILFDQPFGKLSDEQQGQILRSIQFMEAPGETWQHLPPERFFEELLAEAAEIYYSHPIALETIGYVGMADVPTWQRIGLNQLEDREPKEL</sequence>
<dbReference type="RefSeq" id="WP_381527255.1">
    <property type="nucleotide sequence ID" value="NZ_JBHULN010000023.1"/>
</dbReference>
<name>A0ABW5MAC8_9BACT</name>
<dbReference type="InterPro" id="IPR027056">
    <property type="entry name" value="Gluconate_2DH_su3"/>
</dbReference>